<dbReference type="GO" id="GO:0003700">
    <property type="term" value="F:DNA-binding transcription factor activity"/>
    <property type="evidence" value="ECO:0007669"/>
    <property type="project" value="InterPro"/>
</dbReference>
<evidence type="ECO:0000313" key="8">
    <source>
        <dbReference type="Proteomes" id="UP000465302"/>
    </source>
</evidence>
<dbReference type="Proteomes" id="UP000220914">
    <property type="component" value="Unassembled WGS sequence"/>
</dbReference>
<reference evidence="5 8" key="2">
    <citation type="journal article" date="2019" name="Emerg. Microbes Infect.">
        <title>Comprehensive subspecies identification of 175 nontuberculous mycobacteria species based on 7547 genomic profiles.</title>
        <authorList>
            <person name="Matsumoto Y."/>
            <person name="Kinjo T."/>
            <person name="Motooka D."/>
            <person name="Nabeya D."/>
            <person name="Jung N."/>
            <person name="Uechi K."/>
            <person name="Horii T."/>
            <person name="Iida T."/>
            <person name="Fujita J."/>
            <person name="Nakamura S."/>
        </authorList>
    </citation>
    <scope>NUCLEOTIDE SEQUENCE [LARGE SCALE GENOMIC DNA]</scope>
    <source>
        <strain evidence="5 8">JCM 6377</strain>
    </source>
</reference>
<dbReference type="InterPro" id="IPR008920">
    <property type="entry name" value="TF_FadR/GntR_C"/>
</dbReference>
<evidence type="ECO:0000313" key="5">
    <source>
        <dbReference type="EMBL" id="GFG54473.1"/>
    </source>
</evidence>
<dbReference type="Pfam" id="PF00392">
    <property type="entry name" value="GntR"/>
    <property type="match status" value="1"/>
</dbReference>
<dbReference type="RefSeq" id="WP_097937706.1">
    <property type="nucleotide sequence ID" value="NZ_BLKS01000001.1"/>
</dbReference>
<dbReference type="InterPro" id="IPR036390">
    <property type="entry name" value="WH_DNA-bd_sf"/>
</dbReference>
<proteinExistence type="predicted"/>
<protein>
    <submittedName>
        <fullName evidence="6">GntR family transcriptional regulator</fullName>
    </submittedName>
</protein>
<dbReference type="Pfam" id="PF07729">
    <property type="entry name" value="FCD"/>
    <property type="match status" value="1"/>
</dbReference>
<dbReference type="InterPro" id="IPR011711">
    <property type="entry name" value="GntR_C"/>
</dbReference>
<dbReference type="PANTHER" id="PTHR43537:SF24">
    <property type="entry name" value="GLUCONATE OPERON TRANSCRIPTIONAL REPRESSOR"/>
    <property type="match status" value="1"/>
</dbReference>
<dbReference type="PANTHER" id="PTHR43537">
    <property type="entry name" value="TRANSCRIPTIONAL REGULATOR, GNTR FAMILY"/>
    <property type="match status" value="1"/>
</dbReference>
<keyword evidence="2" id="KW-0238">DNA-binding</keyword>
<evidence type="ECO:0000256" key="2">
    <source>
        <dbReference type="ARBA" id="ARBA00023125"/>
    </source>
</evidence>
<dbReference type="GO" id="GO:0003677">
    <property type="term" value="F:DNA binding"/>
    <property type="evidence" value="ECO:0007669"/>
    <property type="project" value="UniProtKB-KW"/>
</dbReference>
<dbReference type="SUPFAM" id="SSF48008">
    <property type="entry name" value="GntR ligand-binding domain-like"/>
    <property type="match status" value="1"/>
</dbReference>
<dbReference type="Proteomes" id="UP000465302">
    <property type="component" value="Unassembled WGS sequence"/>
</dbReference>
<keyword evidence="1" id="KW-0805">Transcription regulation</keyword>
<dbReference type="EMBL" id="PDCP01000001">
    <property type="protein sequence ID" value="PEG43133.1"/>
    <property type="molecule type" value="Genomic_DNA"/>
</dbReference>
<evidence type="ECO:0000256" key="3">
    <source>
        <dbReference type="ARBA" id="ARBA00023163"/>
    </source>
</evidence>
<gene>
    <name evidence="6" type="ORF">CQY20_00655</name>
    <name evidence="5" type="ORF">MAGR_59140</name>
</gene>
<feature type="domain" description="HTH gntR-type" evidence="4">
    <location>
        <begin position="7"/>
        <end position="74"/>
    </location>
</feature>
<dbReference type="AlphaFoldDB" id="A0A2A7NH82"/>
<comment type="caution">
    <text evidence="6">The sequence shown here is derived from an EMBL/GenBank/DDBJ whole genome shotgun (WGS) entry which is preliminary data.</text>
</comment>
<keyword evidence="3" id="KW-0804">Transcription</keyword>
<dbReference type="CDD" id="cd07377">
    <property type="entry name" value="WHTH_GntR"/>
    <property type="match status" value="1"/>
</dbReference>
<dbReference type="SMART" id="SM00345">
    <property type="entry name" value="HTH_GNTR"/>
    <property type="match status" value="1"/>
</dbReference>
<dbReference type="InterPro" id="IPR000524">
    <property type="entry name" value="Tscrpt_reg_HTH_GntR"/>
</dbReference>
<evidence type="ECO:0000256" key="1">
    <source>
        <dbReference type="ARBA" id="ARBA00023015"/>
    </source>
</evidence>
<evidence type="ECO:0000313" key="6">
    <source>
        <dbReference type="EMBL" id="PEG43133.1"/>
    </source>
</evidence>
<dbReference type="Gene3D" id="1.10.10.10">
    <property type="entry name" value="Winged helix-like DNA-binding domain superfamily/Winged helix DNA-binding domain"/>
    <property type="match status" value="1"/>
</dbReference>
<accession>A0A2A7NH82</accession>
<dbReference type="EMBL" id="BLKS01000001">
    <property type="protein sequence ID" value="GFG54473.1"/>
    <property type="molecule type" value="Genomic_DNA"/>
</dbReference>
<dbReference type="InterPro" id="IPR036388">
    <property type="entry name" value="WH-like_DNA-bd_sf"/>
</dbReference>
<evidence type="ECO:0000313" key="7">
    <source>
        <dbReference type="Proteomes" id="UP000220914"/>
    </source>
</evidence>
<organism evidence="6 7">
    <name type="scientific">Mycolicibacterium agri</name>
    <name type="common">Mycobacterium agri</name>
    <dbReference type="NCBI Taxonomy" id="36811"/>
    <lineage>
        <taxon>Bacteria</taxon>
        <taxon>Bacillati</taxon>
        <taxon>Actinomycetota</taxon>
        <taxon>Actinomycetes</taxon>
        <taxon>Mycobacteriales</taxon>
        <taxon>Mycobacteriaceae</taxon>
        <taxon>Mycolicibacterium</taxon>
    </lineage>
</organism>
<evidence type="ECO:0000259" key="4">
    <source>
        <dbReference type="PROSITE" id="PS50949"/>
    </source>
</evidence>
<sequence>MTVAAPRTAHSYAYEALRNRILTGELAPGAPLIQATLAKDLGVSMTPVREALRDLATEGLVTLLPHKGAAVTSLDLADAREIHTIRLKLEPDATRLAVDNVTLDVLNRAEELYADMSQKADHSWVVCNRDFHKLLISPAPSPRLVGILSSLLEAAALYVPLAITHRVGPDPQVEHRAILDAYLRRDPEAAAEAVATHIRSSIHSLEFDADEDAGEDATADDHPAT</sequence>
<reference evidence="6 7" key="1">
    <citation type="submission" date="2017-10" db="EMBL/GenBank/DDBJ databases">
        <title>The new phylogeny of genus Mycobacterium.</title>
        <authorList>
            <person name="Tortoli E."/>
            <person name="Trovato A."/>
            <person name="Cirillo D.M."/>
        </authorList>
    </citation>
    <scope>NUCLEOTIDE SEQUENCE [LARGE SCALE GENOMIC DNA]</scope>
    <source>
        <strain evidence="6 7">CCUG37673</strain>
    </source>
</reference>
<keyword evidence="7" id="KW-1185">Reference proteome</keyword>
<dbReference type="PROSITE" id="PS50949">
    <property type="entry name" value="HTH_GNTR"/>
    <property type="match status" value="1"/>
</dbReference>
<dbReference type="OrthoDB" id="4084810at2"/>
<name>A0A2A7NH82_MYCAG</name>
<reference evidence="5" key="3">
    <citation type="submission" date="2020-02" db="EMBL/GenBank/DDBJ databases">
        <authorList>
            <person name="Matsumoto Y."/>
            <person name="Motooka D."/>
            <person name="Nakamura S."/>
        </authorList>
    </citation>
    <scope>NUCLEOTIDE SEQUENCE</scope>
    <source>
        <strain evidence="5">JCM 6377</strain>
    </source>
</reference>
<dbReference type="SUPFAM" id="SSF46785">
    <property type="entry name" value="Winged helix' DNA-binding domain"/>
    <property type="match status" value="1"/>
</dbReference>
<dbReference type="Gene3D" id="1.20.120.530">
    <property type="entry name" value="GntR ligand-binding domain-like"/>
    <property type="match status" value="1"/>
</dbReference>
<dbReference type="SMART" id="SM00895">
    <property type="entry name" value="FCD"/>
    <property type="match status" value="1"/>
</dbReference>